<dbReference type="PRINTS" id="PR00385">
    <property type="entry name" value="P450"/>
</dbReference>
<dbReference type="InterPro" id="IPR050121">
    <property type="entry name" value="Cytochrome_P450_monoxygenase"/>
</dbReference>
<feature type="region of interest" description="Disordered" evidence="8">
    <location>
        <begin position="262"/>
        <end position="296"/>
    </location>
</feature>
<dbReference type="GO" id="GO:0020037">
    <property type="term" value="F:heme binding"/>
    <property type="evidence" value="ECO:0007669"/>
    <property type="project" value="InterPro"/>
</dbReference>
<dbReference type="CDD" id="cd11058">
    <property type="entry name" value="CYP60B-like"/>
    <property type="match status" value="1"/>
</dbReference>
<dbReference type="GO" id="GO:0016705">
    <property type="term" value="F:oxidoreductase activity, acting on paired donors, with incorporation or reduction of molecular oxygen"/>
    <property type="evidence" value="ECO:0007669"/>
    <property type="project" value="InterPro"/>
</dbReference>
<comment type="caution">
    <text evidence="9">The sequence shown here is derived from an EMBL/GenBank/DDBJ whole genome shotgun (WGS) entry which is preliminary data.</text>
</comment>
<sequence>MIGITPLGAVASAILLLLLTALYRLTLHPLRSYPGPRLWAVSRLPWLLSTVRGTIIHDLQRLHTIYGPVVRVAPNELSYTTPAAVKTIYQSTPEFPKDPMHLPPFHNGVPGILAADHDSHRRFRRLLAGAFSDRGMRAQQGMIQSHVDLLVQRLRERCGGIQAVDMCEWFNWTTFDVIGDLAFGESFGCLERARTHQWIAGIQGGVKAIPVINAIRRLGLDWVVPLLAPRRLLAMRERNARFTVEKVDQRRRWGAQDRGDLWDGMIAGDGGEGGGGDRAPASSGSEAKPRDPTAGTMTREEMISNASAIVLAGSETSATLLSGCMWLLLRPENRLRLRRLAEHVRASFASEDEIDLISVGRLDYMLAVIDEALRLYPPVPMQSNRVTSVAFQLYAACRSPSNFHRADEFVPERWLADSGASTGNKEFATDRREALQPFSIGPRNCIGRQLAYAEMRLILAKLLWHFDFELDDATMQGRDWMAEQGVWILWDKGPLWVRVRERERGV</sequence>
<dbReference type="GO" id="GO:0005506">
    <property type="term" value="F:iron ion binding"/>
    <property type="evidence" value="ECO:0007669"/>
    <property type="project" value="InterPro"/>
</dbReference>
<comment type="similarity">
    <text evidence="2 7">Belongs to the cytochrome P450 family.</text>
</comment>
<dbReference type="SUPFAM" id="SSF48264">
    <property type="entry name" value="Cytochrome P450"/>
    <property type="match status" value="1"/>
</dbReference>
<name>A0AAN6MK87_9PEZI</name>
<dbReference type="InterPro" id="IPR001128">
    <property type="entry name" value="Cyt_P450"/>
</dbReference>
<reference evidence="9" key="2">
    <citation type="submission" date="2023-05" db="EMBL/GenBank/DDBJ databases">
        <authorList>
            <consortium name="Lawrence Berkeley National Laboratory"/>
            <person name="Steindorff A."/>
            <person name="Hensen N."/>
            <person name="Bonometti L."/>
            <person name="Westerberg I."/>
            <person name="Brannstrom I.O."/>
            <person name="Guillou S."/>
            <person name="Cros-Aarteil S."/>
            <person name="Calhoun S."/>
            <person name="Haridas S."/>
            <person name="Kuo A."/>
            <person name="Mondo S."/>
            <person name="Pangilinan J."/>
            <person name="Riley R."/>
            <person name="Labutti K."/>
            <person name="Andreopoulos B."/>
            <person name="Lipzen A."/>
            <person name="Chen C."/>
            <person name="Yanf M."/>
            <person name="Daum C."/>
            <person name="Ng V."/>
            <person name="Clum A."/>
            <person name="Ohm R."/>
            <person name="Martin F."/>
            <person name="Silar P."/>
            <person name="Natvig D."/>
            <person name="Lalanne C."/>
            <person name="Gautier V."/>
            <person name="Ament-Velasquez S.L."/>
            <person name="Kruys A."/>
            <person name="Hutchinson M.I."/>
            <person name="Powell A.J."/>
            <person name="Barry K."/>
            <person name="Miller A.N."/>
            <person name="Grigoriev I.V."/>
            <person name="Debuchy R."/>
            <person name="Gladieux P."/>
            <person name="Thoren M.H."/>
            <person name="Johannesson H."/>
        </authorList>
    </citation>
    <scope>NUCLEOTIDE SEQUENCE</scope>
    <source>
        <strain evidence="9">CBS 103.79</strain>
    </source>
</reference>
<protein>
    <submittedName>
        <fullName evidence="9">Cytochrome P450</fullName>
    </submittedName>
</protein>
<dbReference type="InterPro" id="IPR036396">
    <property type="entry name" value="Cyt_P450_sf"/>
</dbReference>
<dbReference type="Pfam" id="PF00067">
    <property type="entry name" value="p450"/>
    <property type="match status" value="1"/>
</dbReference>
<evidence type="ECO:0000256" key="2">
    <source>
        <dbReference type="ARBA" id="ARBA00010617"/>
    </source>
</evidence>
<keyword evidence="4 6" id="KW-0479">Metal-binding</keyword>
<dbReference type="InterPro" id="IPR017972">
    <property type="entry name" value="Cyt_P450_CS"/>
</dbReference>
<comment type="cofactor">
    <cofactor evidence="1 6">
        <name>heme</name>
        <dbReference type="ChEBI" id="CHEBI:30413"/>
    </cofactor>
</comment>
<dbReference type="Proteomes" id="UP001303889">
    <property type="component" value="Unassembled WGS sequence"/>
</dbReference>
<dbReference type="Gene3D" id="1.10.630.10">
    <property type="entry name" value="Cytochrome P450"/>
    <property type="match status" value="1"/>
</dbReference>
<evidence type="ECO:0000256" key="5">
    <source>
        <dbReference type="ARBA" id="ARBA00023004"/>
    </source>
</evidence>
<evidence type="ECO:0000256" key="6">
    <source>
        <dbReference type="PIRSR" id="PIRSR602401-1"/>
    </source>
</evidence>
<gene>
    <name evidence="9" type="ORF">C8A05DRAFT_34511</name>
</gene>
<keyword evidence="3 6" id="KW-0349">Heme</keyword>
<feature type="compositionally biased region" description="Gly residues" evidence="8">
    <location>
        <begin position="267"/>
        <end position="277"/>
    </location>
</feature>
<dbReference type="GO" id="GO:0004497">
    <property type="term" value="F:monooxygenase activity"/>
    <property type="evidence" value="ECO:0007669"/>
    <property type="project" value="UniProtKB-KW"/>
</dbReference>
<keyword evidence="10" id="KW-1185">Reference proteome</keyword>
<evidence type="ECO:0000256" key="8">
    <source>
        <dbReference type="SAM" id="MobiDB-lite"/>
    </source>
</evidence>
<dbReference type="AlphaFoldDB" id="A0AAN6MK87"/>
<evidence type="ECO:0000256" key="7">
    <source>
        <dbReference type="RuleBase" id="RU000461"/>
    </source>
</evidence>
<keyword evidence="7" id="KW-0560">Oxidoreductase</keyword>
<evidence type="ECO:0000256" key="3">
    <source>
        <dbReference type="ARBA" id="ARBA00022617"/>
    </source>
</evidence>
<evidence type="ECO:0000256" key="1">
    <source>
        <dbReference type="ARBA" id="ARBA00001971"/>
    </source>
</evidence>
<proteinExistence type="inferred from homology"/>
<organism evidence="9 10">
    <name type="scientific">Staphylotrichum tortipilum</name>
    <dbReference type="NCBI Taxonomy" id="2831512"/>
    <lineage>
        <taxon>Eukaryota</taxon>
        <taxon>Fungi</taxon>
        <taxon>Dikarya</taxon>
        <taxon>Ascomycota</taxon>
        <taxon>Pezizomycotina</taxon>
        <taxon>Sordariomycetes</taxon>
        <taxon>Sordariomycetidae</taxon>
        <taxon>Sordariales</taxon>
        <taxon>Chaetomiaceae</taxon>
        <taxon>Staphylotrichum</taxon>
    </lineage>
</organism>
<dbReference type="PANTHER" id="PTHR24305">
    <property type="entry name" value="CYTOCHROME P450"/>
    <property type="match status" value="1"/>
</dbReference>
<reference evidence="9" key="1">
    <citation type="journal article" date="2023" name="Mol. Phylogenet. Evol.">
        <title>Genome-scale phylogeny and comparative genomics of the fungal order Sordariales.</title>
        <authorList>
            <person name="Hensen N."/>
            <person name="Bonometti L."/>
            <person name="Westerberg I."/>
            <person name="Brannstrom I.O."/>
            <person name="Guillou S."/>
            <person name="Cros-Aarteil S."/>
            <person name="Calhoun S."/>
            <person name="Haridas S."/>
            <person name="Kuo A."/>
            <person name="Mondo S."/>
            <person name="Pangilinan J."/>
            <person name="Riley R."/>
            <person name="LaButti K."/>
            <person name="Andreopoulos B."/>
            <person name="Lipzen A."/>
            <person name="Chen C."/>
            <person name="Yan M."/>
            <person name="Daum C."/>
            <person name="Ng V."/>
            <person name="Clum A."/>
            <person name="Steindorff A."/>
            <person name="Ohm R.A."/>
            <person name="Martin F."/>
            <person name="Silar P."/>
            <person name="Natvig D.O."/>
            <person name="Lalanne C."/>
            <person name="Gautier V."/>
            <person name="Ament-Velasquez S.L."/>
            <person name="Kruys A."/>
            <person name="Hutchinson M.I."/>
            <person name="Powell A.J."/>
            <person name="Barry K."/>
            <person name="Miller A.N."/>
            <person name="Grigoriev I.V."/>
            <person name="Debuchy R."/>
            <person name="Gladieux P."/>
            <person name="Hiltunen Thoren M."/>
            <person name="Johannesson H."/>
        </authorList>
    </citation>
    <scope>NUCLEOTIDE SEQUENCE</scope>
    <source>
        <strain evidence="9">CBS 103.79</strain>
    </source>
</reference>
<evidence type="ECO:0000313" key="10">
    <source>
        <dbReference type="Proteomes" id="UP001303889"/>
    </source>
</evidence>
<evidence type="ECO:0000313" key="9">
    <source>
        <dbReference type="EMBL" id="KAK3901814.1"/>
    </source>
</evidence>
<accession>A0AAN6MK87</accession>
<feature type="binding site" description="axial binding residue" evidence="6">
    <location>
        <position position="445"/>
    </location>
    <ligand>
        <name>heme</name>
        <dbReference type="ChEBI" id="CHEBI:30413"/>
    </ligand>
    <ligandPart>
        <name>Fe</name>
        <dbReference type="ChEBI" id="CHEBI:18248"/>
    </ligandPart>
</feature>
<dbReference type="PROSITE" id="PS00086">
    <property type="entry name" value="CYTOCHROME_P450"/>
    <property type="match status" value="1"/>
</dbReference>
<dbReference type="InterPro" id="IPR002401">
    <property type="entry name" value="Cyt_P450_E_grp-I"/>
</dbReference>
<evidence type="ECO:0000256" key="4">
    <source>
        <dbReference type="ARBA" id="ARBA00022723"/>
    </source>
</evidence>
<keyword evidence="7" id="KW-0503">Monooxygenase</keyword>
<keyword evidence="5 6" id="KW-0408">Iron</keyword>
<dbReference type="PANTHER" id="PTHR24305:SF210">
    <property type="entry name" value="CYTOCHROME P450 MONOOXYGENASE ASQL-RELATED"/>
    <property type="match status" value="1"/>
</dbReference>
<dbReference type="EMBL" id="MU855554">
    <property type="protein sequence ID" value="KAK3901814.1"/>
    <property type="molecule type" value="Genomic_DNA"/>
</dbReference>
<dbReference type="PRINTS" id="PR00463">
    <property type="entry name" value="EP450I"/>
</dbReference>